<evidence type="ECO:0000313" key="1">
    <source>
        <dbReference type="EMBL" id="NMH87102.1"/>
    </source>
</evidence>
<sequence>MRNIKLLIGFLVIPLTGMSQGSNELILKIRAEFQRINSVKHLEKIELFNADFMDYRTDGGGKLTGFFENDQLVKITEWIGPSYGTIITDYYLKDGELFFAYQQENKFKNIIDESGEWIGLDTSELDIIFEGRYYFNDRILIKKLIKGKRMFDKFFDQAKFLEHTNLIVQTLLKSKLTRKK</sequence>
<comment type="caution">
    <text evidence="1">The sequence shown here is derived from an EMBL/GenBank/DDBJ whole genome shotgun (WGS) entry which is preliminary data.</text>
</comment>
<dbReference type="EMBL" id="JABBHF010000003">
    <property type="protein sequence ID" value="NMH87102.1"/>
    <property type="molecule type" value="Genomic_DNA"/>
</dbReference>
<accession>A0ABX1RU86</accession>
<organism evidence="1 2">
    <name type="scientific">Flavivirga algicola</name>
    <dbReference type="NCBI Taxonomy" id="2729136"/>
    <lineage>
        <taxon>Bacteria</taxon>
        <taxon>Pseudomonadati</taxon>
        <taxon>Bacteroidota</taxon>
        <taxon>Flavobacteriia</taxon>
        <taxon>Flavobacteriales</taxon>
        <taxon>Flavobacteriaceae</taxon>
        <taxon>Flavivirga</taxon>
    </lineage>
</organism>
<dbReference type="RefSeq" id="WP_169671328.1">
    <property type="nucleotide sequence ID" value="NZ_JABBHF010000003.1"/>
</dbReference>
<evidence type="ECO:0000313" key="2">
    <source>
        <dbReference type="Proteomes" id="UP000746690"/>
    </source>
</evidence>
<proteinExistence type="predicted"/>
<protein>
    <submittedName>
        <fullName evidence="1">Uncharacterized protein</fullName>
    </submittedName>
</protein>
<keyword evidence="2" id="KW-1185">Reference proteome</keyword>
<dbReference type="Proteomes" id="UP000746690">
    <property type="component" value="Unassembled WGS sequence"/>
</dbReference>
<name>A0ABX1RU86_9FLAO</name>
<reference evidence="1 2" key="1">
    <citation type="submission" date="2020-04" db="EMBL/GenBank/DDBJ databases">
        <title>A Flavivirga sp. nov.</title>
        <authorList>
            <person name="Sun X."/>
        </authorList>
    </citation>
    <scope>NUCLEOTIDE SEQUENCE [LARGE SCALE GENOMIC DNA]</scope>
    <source>
        <strain evidence="1 2">Y03</strain>
    </source>
</reference>
<gene>
    <name evidence="1" type="ORF">HHX25_06270</name>
</gene>